<name>A0A919IHZ5_9ACTN</name>
<dbReference type="Proteomes" id="UP000619479">
    <property type="component" value="Unassembled WGS sequence"/>
</dbReference>
<accession>A0A919IHZ5</accession>
<dbReference type="EMBL" id="BOMH01000018">
    <property type="protein sequence ID" value="GID64712.1"/>
    <property type="molecule type" value="Genomic_DNA"/>
</dbReference>
<feature type="domain" description="SnoaL-like" evidence="1">
    <location>
        <begin position="11"/>
        <end position="102"/>
    </location>
</feature>
<dbReference type="AlphaFoldDB" id="A0A919IHZ5"/>
<sequence>MTGEARAAALRMYTAFNNHDHAAALEIFTDDFYSHPLKTTGPRSIVESWERLHDAFPEARVEVEDIIVDGDGVATRLSVHGIPDQTPTMLEMYRVRDGRITELWALTSMRRDA</sequence>
<gene>
    <name evidence="2" type="ORF">Acy02nite_25930</name>
</gene>
<evidence type="ECO:0000259" key="1">
    <source>
        <dbReference type="Pfam" id="PF12680"/>
    </source>
</evidence>
<organism evidence="2 3">
    <name type="scientific">Actinoplanes cyaneus</name>
    <dbReference type="NCBI Taxonomy" id="52696"/>
    <lineage>
        <taxon>Bacteria</taxon>
        <taxon>Bacillati</taxon>
        <taxon>Actinomycetota</taxon>
        <taxon>Actinomycetes</taxon>
        <taxon>Micromonosporales</taxon>
        <taxon>Micromonosporaceae</taxon>
        <taxon>Actinoplanes</taxon>
    </lineage>
</organism>
<keyword evidence="3" id="KW-1185">Reference proteome</keyword>
<dbReference type="InterPro" id="IPR032710">
    <property type="entry name" value="NTF2-like_dom_sf"/>
</dbReference>
<dbReference type="Gene3D" id="3.10.450.50">
    <property type="match status" value="1"/>
</dbReference>
<reference evidence="2" key="1">
    <citation type="submission" date="2021-01" db="EMBL/GenBank/DDBJ databases">
        <title>Whole genome shotgun sequence of Actinoplanes cyaneus NBRC 14990.</title>
        <authorList>
            <person name="Komaki H."/>
            <person name="Tamura T."/>
        </authorList>
    </citation>
    <scope>NUCLEOTIDE SEQUENCE</scope>
    <source>
        <strain evidence="2">NBRC 14990</strain>
    </source>
</reference>
<protein>
    <recommendedName>
        <fullName evidence="1">SnoaL-like domain-containing protein</fullName>
    </recommendedName>
</protein>
<dbReference type="SUPFAM" id="SSF54427">
    <property type="entry name" value="NTF2-like"/>
    <property type="match status" value="1"/>
</dbReference>
<comment type="caution">
    <text evidence="2">The sequence shown here is derived from an EMBL/GenBank/DDBJ whole genome shotgun (WGS) entry which is preliminary data.</text>
</comment>
<proteinExistence type="predicted"/>
<evidence type="ECO:0000313" key="2">
    <source>
        <dbReference type="EMBL" id="GID64712.1"/>
    </source>
</evidence>
<dbReference type="InterPro" id="IPR037401">
    <property type="entry name" value="SnoaL-like"/>
</dbReference>
<dbReference type="Pfam" id="PF12680">
    <property type="entry name" value="SnoaL_2"/>
    <property type="match status" value="1"/>
</dbReference>
<dbReference type="RefSeq" id="WP_203740216.1">
    <property type="nucleotide sequence ID" value="NZ_BAAAUC010000048.1"/>
</dbReference>
<evidence type="ECO:0000313" key="3">
    <source>
        <dbReference type="Proteomes" id="UP000619479"/>
    </source>
</evidence>